<keyword evidence="1" id="KW-0472">Membrane</keyword>
<dbReference type="InterPro" id="IPR018247">
    <property type="entry name" value="EF_Hand_1_Ca_BS"/>
</dbReference>
<dbReference type="HOGENOM" id="CLU_080155_0_0_4"/>
<keyword evidence="3" id="KW-1185">Reference proteome</keyword>
<accession>C4ZJI0</accession>
<protein>
    <recommendedName>
        <fullName evidence="4">EF-hand domain-containing protein</fullName>
    </recommendedName>
</protein>
<feature type="transmembrane region" description="Helical" evidence="1">
    <location>
        <begin position="35"/>
        <end position="53"/>
    </location>
</feature>
<feature type="transmembrane region" description="Helical" evidence="1">
    <location>
        <begin position="275"/>
        <end position="295"/>
    </location>
</feature>
<dbReference type="PROSITE" id="PS00018">
    <property type="entry name" value="EF_HAND_1"/>
    <property type="match status" value="1"/>
</dbReference>
<dbReference type="eggNOG" id="ENOG50310D6">
    <property type="taxonomic scope" value="Bacteria"/>
</dbReference>
<sequence length="300" mass="33223">MLVHLRHLRADLALPAIQLGAIALALRLGPGPGSLAALAVLLGTGLLGTLRALRHARLIADTPTARIVSAAQGYTELRGRGAPLDGDPLLSPVNALPVLWYRLRIERRQRNGEWRVVSTDTSASSFLLDDGSARCVVDPEGAEMLVRRRDVFVRDDLRYTQWSLIEHDKLYVIGDFATLGSADVRTDTTTEVRELLTAWKADRPALLQRFDLDGDGEIDLREWELARAQARREVRQRQAEALAAPELHLMRPPSGGRLYLISDLDPERIGRQYRWIAAFHAAVFLGASAATAWFGQIGVF</sequence>
<proteinExistence type="predicted"/>
<dbReference type="EMBL" id="CP001281">
    <property type="protein sequence ID" value="ACK54362.1"/>
    <property type="molecule type" value="Genomic_DNA"/>
</dbReference>
<reference evidence="2 3" key="2">
    <citation type="journal article" date="2012" name="Stand. Genomic Sci.">
        <title>Complete genome sequence of Thauera aminoaromatica strain MZ1T.</title>
        <authorList>
            <person name="Jiang K."/>
            <person name="Sanseverino J."/>
            <person name="Chauhan A."/>
            <person name="Lucas S."/>
            <person name="Copeland A."/>
            <person name="Lapidus A."/>
            <person name="Del Rio T.G."/>
            <person name="Dalin E."/>
            <person name="Tice H."/>
            <person name="Bruce D."/>
            <person name="Goodwin L."/>
            <person name="Pitluck S."/>
            <person name="Sims D."/>
            <person name="Brettin T."/>
            <person name="Detter J.C."/>
            <person name="Han C."/>
            <person name="Chang Y.J."/>
            <person name="Larimer F."/>
            <person name="Land M."/>
            <person name="Hauser L."/>
            <person name="Kyrpides N.C."/>
            <person name="Mikhailova N."/>
            <person name="Moser S."/>
            <person name="Jegier P."/>
            <person name="Close D."/>
            <person name="Debruyn J.M."/>
            <person name="Wang Y."/>
            <person name="Layton A.C."/>
            <person name="Allen M.S."/>
            <person name="Sayler G.S."/>
        </authorList>
    </citation>
    <scope>NUCLEOTIDE SEQUENCE [LARGE SCALE GENOMIC DNA]</scope>
    <source>
        <strain evidence="2 3">MZ1T</strain>
    </source>
</reference>
<reference evidence="3" key="1">
    <citation type="submission" date="2009-05" db="EMBL/GenBank/DDBJ databases">
        <title>Complete sequence of chromosome of Thauera sp. MZ1T.</title>
        <authorList>
            <consortium name="US DOE Joint Genome Institute"/>
            <person name="Lucas S."/>
            <person name="Copeland A."/>
            <person name="Lapidus A."/>
            <person name="Glavina del Rio T."/>
            <person name="Dalin E."/>
            <person name="Tice H."/>
            <person name="Bruce D."/>
            <person name="Goodwin L."/>
            <person name="Pitluck S."/>
            <person name="Sims D."/>
            <person name="Brettin T."/>
            <person name="Detter J.C."/>
            <person name="Han C."/>
            <person name="Larimer F."/>
            <person name="Land M."/>
            <person name="Hauser L."/>
            <person name="Kyrpides N."/>
            <person name="Mikhailova N."/>
            <person name="Sayler G.S."/>
        </authorList>
    </citation>
    <scope>NUCLEOTIDE SEQUENCE [LARGE SCALE GENOMIC DNA]</scope>
    <source>
        <strain evidence="3">MZ1T</strain>
    </source>
</reference>
<dbReference type="STRING" id="85643.Tmz1t_1607"/>
<evidence type="ECO:0008006" key="4">
    <source>
        <dbReference type="Google" id="ProtNLM"/>
    </source>
</evidence>
<evidence type="ECO:0000313" key="3">
    <source>
        <dbReference type="Proteomes" id="UP000002186"/>
    </source>
</evidence>
<dbReference type="RefSeq" id="WP_004308959.1">
    <property type="nucleotide sequence ID" value="NC_011662.2"/>
</dbReference>
<dbReference type="AlphaFoldDB" id="C4ZJI0"/>
<dbReference type="Proteomes" id="UP000002186">
    <property type="component" value="Chromosome"/>
</dbReference>
<evidence type="ECO:0000256" key="1">
    <source>
        <dbReference type="SAM" id="Phobius"/>
    </source>
</evidence>
<keyword evidence="1" id="KW-0812">Transmembrane</keyword>
<dbReference type="KEGG" id="tmz:Tmz1t_1607"/>
<evidence type="ECO:0000313" key="2">
    <source>
        <dbReference type="EMBL" id="ACK54362.1"/>
    </source>
</evidence>
<gene>
    <name evidence="2" type="ordered locus">Tmz1t_1607</name>
</gene>
<name>C4ZJI0_THASP</name>
<dbReference type="OrthoDB" id="7013907at2"/>
<organism evidence="2 3">
    <name type="scientific">Thauera aminoaromatica</name>
    <dbReference type="NCBI Taxonomy" id="164330"/>
    <lineage>
        <taxon>Bacteria</taxon>
        <taxon>Pseudomonadati</taxon>
        <taxon>Pseudomonadota</taxon>
        <taxon>Betaproteobacteria</taxon>
        <taxon>Rhodocyclales</taxon>
        <taxon>Zoogloeaceae</taxon>
        <taxon>Thauera</taxon>
    </lineage>
</organism>
<keyword evidence="1" id="KW-1133">Transmembrane helix</keyword>